<keyword evidence="1" id="KW-0645">Protease</keyword>
<dbReference type="AlphaFoldDB" id="A0A7J6KJA6"/>
<gene>
    <name evidence="1" type="primary">PRSS16_16</name>
    <name evidence="1" type="ORF">FOL47_004705</name>
</gene>
<dbReference type="EMBL" id="JAAPAO010002670">
    <property type="protein sequence ID" value="KAF4647363.1"/>
    <property type="molecule type" value="Genomic_DNA"/>
</dbReference>
<feature type="non-terminal residue" evidence="1">
    <location>
        <position position="1"/>
    </location>
</feature>
<comment type="caution">
    <text evidence="1">The sequence shown here is derived from an EMBL/GenBank/DDBJ whole genome shotgun (WGS) entry which is preliminary data.</text>
</comment>
<sequence>FFDGVAETLKSKALGGCCGCFCHIRQAHEEVKGLLKTEGGRRIVEAQFGLTPERILEHEENRAFWIRNGLLGMDPATNDPECRENLCNIKNFLIKRFANSSRLTQMRIVPSRSSLRLLGQMYAEVDTLRGTPTTDQSMKH</sequence>
<dbReference type="GO" id="GO:0008233">
    <property type="term" value="F:peptidase activity"/>
    <property type="evidence" value="ECO:0007669"/>
    <property type="project" value="UniProtKB-KW"/>
</dbReference>
<keyword evidence="2" id="KW-1185">Reference proteome</keyword>
<name>A0A7J6KJA6_PERCH</name>
<reference evidence="1 2" key="1">
    <citation type="submission" date="2020-04" db="EMBL/GenBank/DDBJ databases">
        <title>Perkinsus chesapeaki whole genome sequence.</title>
        <authorList>
            <person name="Bogema D.R."/>
        </authorList>
    </citation>
    <scope>NUCLEOTIDE SEQUENCE [LARGE SCALE GENOMIC DNA]</scope>
    <source>
        <strain evidence="1">ATCC PRA-425</strain>
    </source>
</reference>
<dbReference type="OrthoDB" id="1735038at2759"/>
<protein>
    <submittedName>
        <fullName evidence="1">Thymus-specific serine protease</fullName>
    </submittedName>
</protein>
<feature type="non-terminal residue" evidence="1">
    <location>
        <position position="140"/>
    </location>
</feature>
<keyword evidence="1" id="KW-0378">Hydrolase</keyword>
<proteinExistence type="predicted"/>
<accession>A0A7J6KJA6</accession>
<dbReference type="GO" id="GO:0006508">
    <property type="term" value="P:proteolysis"/>
    <property type="evidence" value="ECO:0007669"/>
    <property type="project" value="UniProtKB-KW"/>
</dbReference>
<organism evidence="1 2">
    <name type="scientific">Perkinsus chesapeaki</name>
    <name type="common">Clam parasite</name>
    <name type="synonym">Perkinsus andrewsi</name>
    <dbReference type="NCBI Taxonomy" id="330153"/>
    <lineage>
        <taxon>Eukaryota</taxon>
        <taxon>Sar</taxon>
        <taxon>Alveolata</taxon>
        <taxon>Perkinsozoa</taxon>
        <taxon>Perkinsea</taxon>
        <taxon>Perkinsida</taxon>
        <taxon>Perkinsidae</taxon>
        <taxon>Perkinsus</taxon>
    </lineage>
</organism>
<dbReference type="Proteomes" id="UP000591131">
    <property type="component" value="Unassembled WGS sequence"/>
</dbReference>
<evidence type="ECO:0000313" key="1">
    <source>
        <dbReference type="EMBL" id="KAF4647363.1"/>
    </source>
</evidence>
<evidence type="ECO:0000313" key="2">
    <source>
        <dbReference type="Proteomes" id="UP000591131"/>
    </source>
</evidence>